<dbReference type="InterPro" id="IPR000742">
    <property type="entry name" value="EGF"/>
</dbReference>
<keyword evidence="4" id="KW-0301">Gamma-carboxyglutamic acid</keyword>
<dbReference type="Proteomes" id="UP000694427">
    <property type="component" value="Unplaced"/>
</dbReference>
<dbReference type="InterPro" id="IPR001791">
    <property type="entry name" value="Laminin_G"/>
</dbReference>
<dbReference type="PANTHER" id="PTHR24040">
    <property type="entry name" value="LAMININ G-LIKE DOMAIN-CONTAINING PROTEIN"/>
    <property type="match status" value="1"/>
</dbReference>
<evidence type="ECO:0000256" key="4">
    <source>
        <dbReference type="ARBA" id="ARBA00022479"/>
    </source>
</evidence>
<feature type="domain" description="Gla" evidence="18">
    <location>
        <begin position="45"/>
        <end position="92"/>
    </location>
</feature>
<dbReference type="InterPro" id="IPR009030">
    <property type="entry name" value="Growth_fac_rcpt_cys_sf"/>
</dbReference>
<feature type="domain" description="EGF-like" evidence="17">
    <location>
        <begin position="117"/>
        <end position="155"/>
    </location>
</feature>
<evidence type="ECO:0000256" key="8">
    <source>
        <dbReference type="ARBA" id="ARBA00022737"/>
    </source>
</evidence>
<keyword evidence="5" id="KW-0964">Secreted</keyword>
<dbReference type="SMART" id="SM00282">
    <property type="entry name" value="LamG"/>
    <property type="match status" value="2"/>
</dbReference>
<dbReference type="PROSITE" id="PS50025">
    <property type="entry name" value="LAM_G_DOMAIN"/>
    <property type="match status" value="1"/>
</dbReference>
<dbReference type="PROSITE" id="PS50026">
    <property type="entry name" value="EGF_3"/>
    <property type="match status" value="2"/>
</dbReference>
<organism evidence="19 20">
    <name type="scientific">Cyprinus carpio</name>
    <name type="common">Common carp</name>
    <dbReference type="NCBI Taxonomy" id="7962"/>
    <lineage>
        <taxon>Eukaryota</taxon>
        <taxon>Metazoa</taxon>
        <taxon>Chordata</taxon>
        <taxon>Craniata</taxon>
        <taxon>Vertebrata</taxon>
        <taxon>Euteleostomi</taxon>
        <taxon>Actinopterygii</taxon>
        <taxon>Neopterygii</taxon>
        <taxon>Teleostei</taxon>
        <taxon>Ostariophysi</taxon>
        <taxon>Cypriniformes</taxon>
        <taxon>Cyprinidae</taxon>
        <taxon>Cyprininae</taxon>
        <taxon>Cyprinus</taxon>
    </lineage>
</organism>
<dbReference type="SUPFAM" id="SSF57630">
    <property type="entry name" value="GLA-domain"/>
    <property type="match status" value="1"/>
</dbReference>
<evidence type="ECO:0000256" key="5">
    <source>
        <dbReference type="ARBA" id="ARBA00022525"/>
    </source>
</evidence>
<keyword evidence="6 15" id="KW-0245">EGF-like domain</keyword>
<dbReference type="SUPFAM" id="SSF57184">
    <property type="entry name" value="Growth factor receptor domain"/>
    <property type="match status" value="1"/>
</dbReference>
<dbReference type="PANTHER" id="PTHR24040:SF14">
    <property type="entry name" value="GROWTH ARREST-SPECIFIC PROTEIN 6"/>
    <property type="match status" value="1"/>
</dbReference>
<dbReference type="Pfam" id="PF00054">
    <property type="entry name" value="Laminin_G_1"/>
    <property type="match status" value="1"/>
</dbReference>
<evidence type="ECO:0000259" key="16">
    <source>
        <dbReference type="PROSITE" id="PS50025"/>
    </source>
</evidence>
<dbReference type="InterPro" id="IPR013320">
    <property type="entry name" value="ConA-like_dom_sf"/>
</dbReference>
<keyword evidence="20" id="KW-1185">Reference proteome</keyword>
<dbReference type="PRINTS" id="PR00001">
    <property type="entry name" value="GLABLOOD"/>
</dbReference>
<dbReference type="PROSITE" id="PS50998">
    <property type="entry name" value="GLA_2"/>
    <property type="match status" value="1"/>
</dbReference>
<dbReference type="PROSITE" id="PS01186">
    <property type="entry name" value="EGF_2"/>
    <property type="match status" value="2"/>
</dbReference>
<comment type="caution">
    <text evidence="15">Lacks conserved residue(s) required for the propagation of feature annotation.</text>
</comment>
<dbReference type="GO" id="GO:0005509">
    <property type="term" value="F:calcium ion binding"/>
    <property type="evidence" value="ECO:0007669"/>
    <property type="project" value="InterPro"/>
</dbReference>
<dbReference type="InterPro" id="IPR017857">
    <property type="entry name" value="Coagulation_fac-like_Gla_dom"/>
</dbReference>
<dbReference type="PROSITE" id="PS00022">
    <property type="entry name" value="EGF_1"/>
    <property type="match status" value="1"/>
</dbReference>
<keyword evidence="10" id="KW-0914">Notch signaling pathway</keyword>
<evidence type="ECO:0000259" key="18">
    <source>
        <dbReference type="PROSITE" id="PS50998"/>
    </source>
</evidence>
<dbReference type="FunFam" id="2.10.25.10:FF:000119">
    <property type="entry name" value="vitamin K-dependent protein S"/>
    <property type="match status" value="1"/>
</dbReference>
<dbReference type="InterPro" id="IPR035972">
    <property type="entry name" value="GLA-like_dom_SF"/>
</dbReference>
<dbReference type="InterPro" id="IPR000294">
    <property type="entry name" value="GLA_domain"/>
</dbReference>
<feature type="domain" description="Laminin G" evidence="16">
    <location>
        <begin position="297"/>
        <end position="471"/>
    </location>
</feature>
<evidence type="ECO:0000313" key="20">
    <source>
        <dbReference type="Proteomes" id="UP000694427"/>
    </source>
</evidence>
<dbReference type="Gene3D" id="2.60.120.200">
    <property type="match status" value="3"/>
</dbReference>
<dbReference type="InterPro" id="IPR000152">
    <property type="entry name" value="EGF-type_Asp/Asn_hydroxyl_site"/>
</dbReference>
<keyword evidence="3" id="KW-0217">Developmental protein</keyword>
<evidence type="ECO:0000313" key="19">
    <source>
        <dbReference type="Ensembl" id="ENSCCRP00010086763.1"/>
    </source>
</evidence>
<reference evidence="19" key="2">
    <citation type="submission" date="2025-09" db="UniProtKB">
        <authorList>
            <consortium name="Ensembl"/>
        </authorList>
    </citation>
    <scope>IDENTIFICATION</scope>
</reference>
<dbReference type="FunFam" id="2.10.25.10:FF:000146">
    <property type="entry name" value="Putative neurogenic locus notch"/>
    <property type="match status" value="1"/>
</dbReference>
<evidence type="ECO:0000256" key="10">
    <source>
        <dbReference type="ARBA" id="ARBA00022976"/>
    </source>
</evidence>
<feature type="domain" description="EGF-like" evidence="17">
    <location>
        <begin position="157"/>
        <end position="196"/>
    </location>
</feature>
<dbReference type="Ensembl" id="ENSCCRT00010096231.1">
    <property type="protein sequence ID" value="ENSCCRP00010086763.1"/>
    <property type="gene ID" value="ENSCCRG00010037848.1"/>
</dbReference>
<reference evidence="19" key="1">
    <citation type="submission" date="2025-08" db="UniProtKB">
        <authorList>
            <consortium name="Ensembl"/>
        </authorList>
    </citation>
    <scope>IDENTIFICATION</scope>
</reference>
<name>A0A8C1N7S6_CYPCA</name>
<dbReference type="GO" id="GO:0031017">
    <property type="term" value="P:exocrine pancreas development"/>
    <property type="evidence" value="ECO:0007669"/>
    <property type="project" value="UniProtKB-ARBA"/>
</dbReference>
<evidence type="ECO:0000256" key="2">
    <source>
        <dbReference type="ARBA" id="ARBA00004613"/>
    </source>
</evidence>
<sequence>MTFLWCNLSLFKAQQLQSPFTVIFLLFSVSVSPRQANEFLRRHRRAYQVFEETKQGHLERECVEERCTKEEAREVFENDPETVRVFTLQYFLPQILGLMRWIPANKKQDLITCVHNIPDQCSPNPCNHYGTVRCEDKKGEFQCHCFTGWSGVMCEKDVDECSRGNGACEHDCNNTMGSYHCSCRHGYELSGHHKCLDVNECVETPDVCGSAHCSNLNGRYECLCEEGFVYDNITKSCVDVDECESDVCEEECVNTKGSFRCYCDGRQGKRLGQDLRSCESIKLHRPLDMKRNSRSLYLGRMFSGIPVVRLRFRRRVQTGFTAEFDLRTYDPEGVIFFAGGHLNSSWIVLVMHHGKLELQLKYGAVSRVTSSGPQVNDGQWHKISVEEQGRSLIIKIDREAVMKIAVNGDLFTMNKGLHELNLTVGGVPFRDDGLVSRVNPRLDGCMKDWRWLTGEDTPIQETIRHNERMQCYAIEDHSAFYPGHGFAYFNHSHGVSVGFYYDLYAITIHIHILNYVPVNLCDAQTHTVNVTVFGNSSVLQVDGQLAQTELVENIDALDLASAYSTFIGGIPDVSVVSTPVSAFYTGCMDVWVNGQLLDVDEAQHKHNDIRSHSCPLVDAQQ</sequence>
<dbReference type="InterPro" id="IPR018097">
    <property type="entry name" value="EGF_Ca-bd_CS"/>
</dbReference>
<keyword evidence="7" id="KW-0812">Transmembrane</keyword>
<evidence type="ECO:0000256" key="12">
    <source>
        <dbReference type="ARBA" id="ARBA00023136"/>
    </source>
</evidence>
<dbReference type="SUPFAM" id="SSF49899">
    <property type="entry name" value="Concanavalin A-like lectins/glucanases"/>
    <property type="match status" value="2"/>
</dbReference>
<dbReference type="InterPro" id="IPR049883">
    <property type="entry name" value="NOTCH1_EGF-like"/>
</dbReference>
<feature type="disulfide bond" evidence="15">
    <location>
        <begin position="145"/>
        <end position="154"/>
    </location>
</feature>
<dbReference type="GO" id="GO:0005576">
    <property type="term" value="C:extracellular region"/>
    <property type="evidence" value="ECO:0007669"/>
    <property type="project" value="UniProtKB-SubCell"/>
</dbReference>
<dbReference type="GO" id="GO:0016020">
    <property type="term" value="C:membrane"/>
    <property type="evidence" value="ECO:0007669"/>
    <property type="project" value="UniProtKB-SubCell"/>
</dbReference>
<evidence type="ECO:0000256" key="9">
    <source>
        <dbReference type="ARBA" id="ARBA00022837"/>
    </source>
</evidence>
<keyword evidence="12" id="KW-0472">Membrane</keyword>
<evidence type="ECO:0000256" key="7">
    <source>
        <dbReference type="ARBA" id="ARBA00022692"/>
    </source>
</evidence>
<evidence type="ECO:0000256" key="1">
    <source>
        <dbReference type="ARBA" id="ARBA00004479"/>
    </source>
</evidence>
<dbReference type="SMART" id="SM00181">
    <property type="entry name" value="EGF"/>
    <property type="match status" value="4"/>
</dbReference>
<dbReference type="CDD" id="cd00054">
    <property type="entry name" value="EGF_CA"/>
    <property type="match status" value="3"/>
</dbReference>
<evidence type="ECO:0000256" key="13">
    <source>
        <dbReference type="ARBA" id="ARBA00023157"/>
    </source>
</evidence>
<proteinExistence type="predicted"/>
<dbReference type="AlphaFoldDB" id="A0A8C1N7S6"/>
<accession>A0A8C1N7S6</accession>
<dbReference type="SUPFAM" id="SSF57196">
    <property type="entry name" value="EGF/Laminin"/>
    <property type="match status" value="1"/>
</dbReference>
<evidence type="ECO:0000256" key="6">
    <source>
        <dbReference type="ARBA" id="ARBA00022536"/>
    </source>
</evidence>
<gene>
    <name evidence="19" type="primary">LOC122134391</name>
</gene>
<keyword evidence="11" id="KW-1133">Transmembrane helix</keyword>
<dbReference type="SMART" id="SM00179">
    <property type="entry name" value="EGF_CA"/>
    <property type="match status" value="4"/>
</dbReference>
<dbReference type="Pfam" id="PF07645">
    <property type="entry name" value="EGF_CA"/>
    <property type="match status" value="3"/>
</dbReference>
<evidence type="ECO:0000259" key="17">
    <source>
        <dbReference type="PROSITE" id="PS50026"/>
    </source>
</evidence>
<dbReference type="PROSITE" id="PS00010">
    <property type="entry name" value="ASX_HYDROXYL"/>
    <property type="match status" value="3"/>
</dbReference>
<dbReference type="Gene3D" id="2.10.25.10">
    <property type="entry name" value="Laminin"/>
    <property type="match status" value="4"/>
</dbReference>
<evidence type="ECO:0000256" key="3">
    <source>
        <dbReference type="ARBA" id="ARBA00022473"/>
    </source>
</evidence>
<dbReference type="Pfam" id="PF00594">
    <property type="entry name" value="Gla"/>
    <property type="match status" value="1"/>
</dbReference>
<dbReference type="CDD" id="cd00110">
    <property type="entry name" value="LamG"/>
    <property type="match status" value="2"/>
</dbReference>
<dbReference type="Gene3D" id="4.10.740.10">
    <property type="entry name" value="Coagulation Factor IX"/>
    <property type="match status" value="1"/>
</dbReference>
<evidence type="ECO:0000256" key="15">
    <source>
        <dbReference type="PROSITE-ProRule" id="PRU00076"/>
    </source>
</evidence>
<keyword evidence="9" id="KW-0106">Calcium</keyword>
<dbReference type="InterPro" id="IPR001881">
    <property type="entry name" value="EGF-like_Ca-bd_dom"/>
</dbReference>
<keyword evidence="13 15" id="KW-1015">Disulfide bond</keyword>
<keyword evidence="8" id="KW-0677">Repeat</keyword>
<dbReference type="Pfam" id="PF00008">
    <property type="entry name" value="EGF"/>
    <property type="match status" value="1"/>
</dbReference>
<protein>
    <submittedName>
        <fullName evidence="19">Growth arrest-specific 6</fullName>
    </submittedName>
</protein>
<dbReference type="InterPro" id="IPR051145">
    <property type="entry name" value="GAS-SHBG-PROS"/>
</dbReference>
<dbReference type="SMART" id="SM00069">
    <property type="entry name" value="GLA"/>
    <property type="match status" value="1"/>
</dbReference>
<comment type="subcellular location">
    <subcellularLocation>
        <location evidence="1">Membrane</location>
        <topology evidence="1">Single-pass type I membrane protein</topology>
    </subcellularLocation>
    <subcellularLocation>
        <location evidence="2">Secreted</location>
    </subcellularLocation>
</comment>
<dbReference type="FunFam" id="2.60.120.200:FF:000077">
    <property type="entry name" value="vitamin K-dependent protein S"/>
    <property type="match status" value="1"/>
</dbReference>
<dbReference type="FunFam" id="2.10.25.10:FF:000240">
    <property type="entry name" value="Vitamin K-dependent protein S"/>
    <property type="match status" value="1"/>
</dbReference>
<dbReference type="PROSITE" id="PS01187">
    <property type="entry name" value="EGF_CA"/>
    <property type="match status" value="2"/>
</dbReference>
<evidence type="ECO:0000256" key="11">
    <source>
        <dbReference type="ARBA" id="ARBA00022989"/>
    </source>
</evidence>
<feature type="disulfide bond" evidence="15">
    <location>
        <begin position="126"/>
        <end position="143"/>
    </location>
</feature>
<dbReference type="Pfam" id="PF02210">
    <property type="entry name" value="Laminin_G_2"/>
    <property type="match status" value="1"/>
</dbReference>
<dbReference type="FunFam" id="4.10.740.10:FF:000001">
    <property type="entry name" value="vitamin K-dependent protein S"/>
    <property type="match status" value="1"/>
</dbReference>
<dbReference type="GO" id="GO:0007219">
    <property type="term" value="P:Notch signaling pathway"/>
    <property type="evidence" value="ECO:0007669"/>
    <property type="project" value="UniProtKB-KW"/>
</dbReference>
<evidence type="ECO:0000256" key="14">
    <source>
        <dbReference type="ARBA" id="ARBA00023180"/>
    </source>
</evidence>
<keyword evidence="14" id="KW-0325">Glycoprotein</keyword>